<dbReference type="EMBL" id="JBEDNZ010000014">
    <property type="protein sequence ID" value="KAL0830012.1"/>
    <property type="molecule type" value="Genomic_DNA"/>
</dbReference>
<feature type="transmembrane region" description="Helical" evidence="3">
    <location>
        <begin position="50"/>
        <end position="69"/>
    </location>
</feature>
<dbReference type="Pfam" id="PF13359">
    <property type="entry name" value="DDE_Tnp_4"/>
    <property type="match status" value="1"/>
</dbReference>
<dbReference type="AlphaFoldDB" id="A0ABD0SYP8"/>
<evidence type="ECO:0000256" key="3">
    <source>
        <dbReference type="SAM" id="Phobius"/>
    </source>
</evidence>
<proteinExistence type="predicted"/>
<keyword evidence="3" id="KW-1133">Transmembrane helix</keyword>
<protein>
    <recommendedName>
        <fullName evidence="4">DDE Tnp4 domain-containing protein</fullName>
    </recommendedName>
</protein>
<organism evidence="5 6">
    <name type="scientific">Loxostege sticticalis</name>
    <name type="common">Beet webworm moth</name>
    <dbReference type="NCBI Taxonomy" id="481309"/>
    <lineage>
        <taxon>Eukaryota</taxon>
        <taxon>Metazoa</taxon>
        <taxon>Ecdysozoa</taxon>
        <taxon>Arthropoda</taxon>
        <taxon>Hexapoda</taxon>
        <taxon>Insecta</taxon>
        <taxon>Pterygota</taxon>
        <taxon>Neoptera</taxon>
        <taxon>Endopterygota</taxon>
        <taxon>Lepidoptera</taxon>
        <taxon>Glossata</taxon>
        <taxon>Ditrysia</taxon>
        <taxon>Pyraloidea</taxon>
        <taxon>Crambidae</taxon>
        <taxon>Pyraustinae</taxon>
        <taxon>Loxostege</taxon>
    </lineage>
</organism>
<sequence>MRMPTKEEWFEISQRFEINANFPNCLGAVDGKHIRIKPQQSGSMFLNYKYFFFIVLMAVVDFDYNFVFIDVGSYGKDCAVFKKTQFWKSLIDNTLNIPTPCDEAFALHTNLLRPYGGLRLWRRRVAWCAS</sequence>
<evidence type="ECO:0000313" key="5">
    <source>
        <dbReference type="EMBL" id="KAL0830012.1"/>
    </source>
</evidence>
<dbReference type="GO" id="GO:0046872">
    <property type="term" value="F:metal ion binding"/>
    <property type="evidence" value="ECO:0007669"/>
    <property type="project" value="UniProtKB-KW"/>
</dbReference>
<evidence type="ECO:0000256" key="1">
    <source>
        <dbReference type="ARBA" id="ARBA00001968"/>
    </source>
</evidence>
<evidence type="ECO:0000256" key="2">
    <source>
        <dbReference type="ARBA" id="ARBA00022723"/>
    </source>
</evidence>
<dbReference type="Proteomes" id="UP001549921">
    <property type="component" value="Unassembled WGS sequence"/>
</dbReference>
<accession>A0ABD0SYP8</accession>
<reference evidence="5 6" key="1">
    <citation type="submission" date="2024-06" db="EMBL/GenBank/DDBJ databases">
        <title>A chromosome-level genome assembly of beet webworm, Loxostege sticticalis.</title>
        <authorList>
            <person name="Zhang Y."/>
        </authorList>
    </citation>
    <scope>NUCLEOTIDE SEQUENCE [LARGE SCALE GENOMIC DNA]</scope>
    <source>
        <strain evidence="5">AQ028</strain>
        <tissue evidence="5">Male pupae</tissue>
    </source>
</reference>
<evidence type="ECO:0000259" key="4">
    <source>
        <dbReference type="Pfam" id="PF13359"/>
    </source>
</evidence>
<gene>
    <name evidence="5" type="ORF">ABMA28_003470</name>
</gene>
<evidence type="ECO:0000313" key="6">
    <source>
        <dbReference type="Proteomes" id="UP001549921"/>
    </source>
</evidence>
<keyword evidence="3" id="KW-0472">Membrane</keyword>
<name>A0ABD0SYP8_LOXSC</name>
<comment type="caution">
    <text evidence="5">The sequence shown here is derived from an EMBL/GenBank/DDBJ whole genome shotgun (WGS) entry which is preliminary data.</text>
</comment>
<comment type="cofactor">
    <cofactor evidence="1">
        <name>a divalent metal cation</name>
        <dbReference type="ChEBI" id="CHEBI:60240"/>
    </cofactor>
</comment>
<keyword evidence="2" id="KW-0479">Metal-binding</keyword>
<feature type="domain" description="DDE Tnp4" evidence="4">
    <location>
        <begin position="29"/>
        <end position="115"/>
    </location>
</feature>
<dbReference type="InterPro" id="IPR027806">
    <property type="entry name" value="HARBI1_dom"/>
</dbReference>
<keyword evidence="3" id="KW-0812">Transmembrane</keyword>